<evidence type="ECO:0008006" key="3">
    <source>
        <dbReference type="Google" id="ProtNLM"/>
    </source>
</evidence>
<name>A0A067CFB5_SAPPC</name>
<organism evidence="1 2">
    <name type="scientific">Saprolegnia parasitica (strain CBS 223.65)</name>
    <dbReference type="NCBI Taxonomy" id="695850"/>
    <lineage>
        <taxon>Eukaryota</taxon>
        <taxon>Sar</taxon>
        <taxon>Stramenopiles</taxon>
        <taxon>Oomycota</taxon>
        <taxon>Saprolegniomycetes</taxon>
        <taxon>Saprolegniales</taxon>
        <taxon>Saprolegniaceae</taxon>
        <taxon>Saprolegnia</taxon>
    </lineage>
</organism>
<dbReference type="GeneID" id="24128366"/>
<gene>
    <name evidence="1" type="ORF">SPRG_05997</name>
</gene>
<dbReference type="VEuPathDB" id="FungiDB:SPRG_05997"/>
<dbReference type="OrthoDB" id="69983at2759"/>
<protein>
    <recommendedName>
        <fullName evidence="3">START domain-containing protein</fullName>
    </recommendedName>
</protein>
<dbReference type="KEGG" id="spar:SPRG_05997"/>
<dbReference type="EMBL" id="KK583206">
    <property type="protein sequence ID" value="KDO29459.1"/>
    <property type="molecule type" value="Genomic_DNA"/>
</dbReference>
<keyword evidence="2" id="KW-1185">Reference proteome</keyword>
<accession>A0A067CFB5</accession>
<reference evidence="1 2" key="1">
    <citation type="journal article" date="2013" name="PLoS Genet.">
        <title>Distinctive expansion of potential virulence genes in the genome of the oomycete fish pathogen Saprolegnia parasitica.</title>
        <authorList>
            <person name="Jiang R.H."/>
            <person name="de Bruijn I."/>
            <person name="Haas B.J."/>
            <person name="Belmonte R."/>
            <person name="Lobach L."/>
            <person name="Christie J."/>
            <person name="van den Ackerveken G."/>
            <person name="Bottin A."/>
            <person name="Bulone V."/>
            <person name="Diaz-Moreno S.M."/>
            <person name="Dumas B."/>
            <person name="Fan L."/>
            <person name="Gaulin E."/>
            <person name="Govers F."/>
            <person name="Grenville-Briggs L.J."/>
            <person name="Horner N.R."/>
            <person name="Levin J.Z."/>
            <person name="Mammella M."/>
            <person name="Meijer H.J."/>
            <person name="Morris P."/>
            <person name="Nusbaum C."/>
            <person name="Oome S."/>
            <person name="Phillips A.J."/>
            <person name="van Rooyen D."/>
            <person name="Rzeszutek E."/>
            <person name="Saraiva M."/>
            <person name="Secombes C.J."/>
            <person name="Seidl M.F."/>
            <person name="Snel B."/>
            <person name="Stassen J.H."/>
            <person name="Sykes S."/>
            <person name="Tripathy S."/>
            <person name="van den Berg H."/>
            <person name="Vega-Arreguin J.C."/>
            <person name="Wawra S."/>
            <person name="Young S.K."/>
            <person name="Zeng Q."/>
            <person name="Dieguez-Uribeondo J."/>
            <person name="Russ C."/>
            <person name="Tyler B.M."/>
            <person name="van West P."/>
        </authorList>
    </citation>
    <scope>NUCLEOTIDE SEQUENCE [LARGE SCALE GENOMIC DNA]</scope>
    <source>
        <strain evidence="1 2">CBS 223.65</strain>
    </source>
</reference>
<dbReference type="Proteomes" id="UP000030745">
    <property type="component" value="Unassembled WGS sequence"/>
</dbReference>
<dbReference type="AlphaFoldDB" id="A0A067CFB5"/>
<dbReference type="OMA" id="DNDMILV"/>
<dbReference type="RefSeq" id="XP_012199958.1">
    <property type="nucleotide sequence ID" value="XM_012344568.1"/>
</dbReference>
<sequence>MEDDASAMNDLIDAAIVNSILAPTPSLSEPMHYQQRQKLELAYLRQQAVDLKLQLDALTSTKTLQVQTSSNYWEKVARNQKLASELATLENARLKRVMEDQLVLASALEKVLAKRPRLAATPMMDMADWKLRRLPTDPSSRATAFHAIVDDAYHALETMFVRSGIWDDPPGHRSLGVAEDNDMILVSIKSVVNVTGPYLEIGDRFWSVWNASGTTTPQHLRLEIVERFDENGVYVRMSVSLDATMPCMYLMYAIKRYVLGDRVIIVQRSVLDDESHPVPPGVLVGNYSACMVAQAIGPNLTSRRVCVQGKLPAQPPMENPLRHQNLRVSDAVLKMVRLVFDTLEQLFS</sequence>
<evidence type="ECO:0000313" key="2">
    <source>
        <dbReference type="Proteomes" id="UP000030745"/>
    </source>
</evidence>
<evidence type="ECO:0000313" key="1">
    <source>
        <dbReference type="EMBL" id="KDO29459.1"/>
    </source>
</evidence>
<proteinExistence type="predicted"/>